<dbReference type="OrthoDB" id="2029314at2"/>
<organism evidence="2 3">
    <name type="scientific">Lachnoanaerobaculum gingivalis</name>
    <dbReference type="NCBI Taxonomy" id="2490855"/>
    <lineage>
        <taxon>Bacteria</taxon>
        <taxon>Bacillati</taxon>
        <taxon>Bacillota</taxon>
        <taxon>Clostridia</taxon>
        <taxon>Lachnospirales</taxon>
        <taxon>Lachnospiraceae</taxon>
        <taxon>Lachnoanaerobaculum</taxon>
    </lineage>
</organism>
<evidence type="ECO:0008006" key="4">
    <source>
        <dbReference type="Google" id="ProtNLM"/>
    </source>
</evidence>
<dbReference type="AlphaFoldDB" id="A0A3P3R0P9"/>
<reference evidence="2 3" key="1">
    <citation type="submission" date="2018-11" db="EMBL/GenBank/DDBJ databases">
        <title>Genome sequencing of Lachnoanaerobaculum sp. KCOM 2030 (= ChDC B114).</title>
        <authorList>
            <person name="Kook J.-K."/>
            <person name="Park S.-N."/>
            <person name="Lim Y.K."/>
        </authorList>
    </citation>
    <scope>NUCLEOTIDE SEQUENCE [LARGE SCALE GENOMIC DNA]</scope>
    <source>
        <strain evidence="2 3">KCOM 2030</strain>
    </source>
</reference>
<protein>
    <recommendedName>
        <fullName evidence="4">WD40 repeat domain-containing protein</fullName>
    </recommendedName>
</protein>
<dbReference type="EMBL" id="RRCO01000001">
    <property type="protein sequence ID" value="RRJ27037.1"/>
    <property type="molecule type" value="Genomic_DNA"/>
</dbReference>
<keyword evidence="1" id="KW-0812">Transmembrane</keyword>
<dbReference type="SUPFAM" id="SSF69304">
    <property type="entry name" value="Tricorn protease N-terminal domain"/>
    <property type="match status" value="1"/>
</dbReference>
<proteinExistence type="predicted"/>
<name>A0A3P3R0P9_9FIRM</name>
<evidence type="ECO:0000313" key="2">
    <source>
        <dbReference type="EMBL" id="RRJ27037.1"/>
    </source>
</evidence>
<dbReference type="Gene3D" id="2.120.10.30">
    <property type="entry name" value="TolB, C-terminal domain"/>
    <property type="match status" value="1"/>
</dbReference>
<keyword evidence="1" id="KW-0472">Membrane</keyword>
<evidence type="ECO:0000256" key="1">
    <source>
        <dbReference type="SAM" id="Phobius"/>
    </source>
</evidence>
<accession>A0A3P3R0P9</accession>
<dbReference type="RefSeq" id="WP_128673388.1">
    <property type="nucleotide sequence ID" value="NZ_CP124777.1"/>
</dbReference>
<dbReference type="InterPro" id="IPR011042">
    <property type="entry name" value="6-blade_b-propeller_TolB-like"/>
</dbReference>
<sequence length="335" mass="39600">MKKNIIKVFIFLIIIGSIYCLYNKYNKYRMLKEIDDSTPIVFAAEFEDGNKGTFKYNIKTGEYEKISDYIFQELSYSDDYEKIIGVIWEDRFQGIAELDMRDNTFKPIIELENLNRCASELGLDEISYSLPGVTYIHIPRYYKGGYTFFWNDIERDICYIEKENNIWNMKIVNKSDFRCYAYFINEESDILFLETSKKLFHQKTGRGTIIEKKVGSSEEKGILDIDLTDAIDSDGLMDMLVDISKIAYYEEPEIYIYDLHTRKKKHVANQCLFNQNIMELKFSPDGKYMLYTVGDNPFFGGSFYRRTFYLVDIESGNKTKLVKWKTTDMFYGIDW</sequence>
<keyword evidence="1" id="KW-1133">Transmembrane helix</keyword>
<gene>
    <name evidence="2" type="ORF">EHV10_03250</name>
</gene>
<feature type="transmembrane region" description="Helical" evidence="1">
    <location>
        <begin position="6"/>
        <end position="22"/>
    </location>
</feature>
<dbReference type="Proteomes" id="UP000272490">
    <property type="component" value="Unassembled WGS sequence"/>
</dbReference>
<keyword evidence="3" id="KW-1185">Reference proteome</keyword>
<comment type="caution">
    <text evidence="2">The sequence shown here is derived from an EMBL/GenBank/DDBJ whole genome shotgun (WGS) entry which is preliminary data.</text>
</comment>
<evidence type="ECO:0000313" key="3">
    <source>
        <dbReference type="Proteomes" id="UP000272490"/>
    </source>
</evidence>